<dbReference type="AlphaFoldDB" id="A0A383EXU2"/>
<feature type="non-terminal residue" evidence="1">
    <location>
        <position position="22"/>
    </location>
</feature>
<organism evidence="1">
    <name type="scientific">marine metagenome</name>
    <dbReference type="NCBI Taxonomy" id="408172"/>
    <lineage>
        <taxon>unclassified sequences</taxon>
        <taxon>metagenomes</taxon>
        <taxon>ecological metagenomes</taxon>
    </lineage>
</organism>
<proteinExistence type="predicted"/>
<sequence length="22" mass="2421">MKTVIEIGLSGKAINQYSLVKK</sequence>
<accession>A0A383EXU2</accession>
<dbReference type="EMBL" id="UINC01229823">
    <property type="protein sequence ID" value="SVE61697.1"/>
    <property type="molecule type" value="Genomic_DNA"/>
</dbReference>
<reference evidence="1" key="1">
    <citation type="submission" date="2018-05" db="EMBL/GenBank/DDBJ databases">
        <authorList>
            <person name="Lanie J.A."/>
            <person name="Ng W.-L."/>
            <person name="Kazmierczak K.M."/>
            <person name="Andrzejewski T.M."/>
            <person name="Davidsen T.M."/>
            <person name="Wayne K.J."/>
            <person name="Tettelin H."/>
            <person name="Glass J.I."/>
            <person name="Rusch D."/>
            <person name="Podicherti R."/>
            <person name="Tsui H.-C.T."/>
            <person name="Winkler M.E."/>
        </authorList>
    </citation>
    <scope>NUCLEOTIDE SEQUENCE</scope>
</reference>
<name>A0A383EXU2_9ZZZZ</name>
<evidence type="ECO:0000313" key="1">
    <source>
        <dbReference type="EMBL" id="SVE61697.1"/>
    </source>
</evidence>
<protein>
    <submittedName>
        <fullName evidence="1">Uncharacterized protein</fullName>
    </submittedName>
</protein>
<gene>
    <name evidence="1" type="ORF">METZ01_LOCUS514551</name>
</gene>